<feature type="region of interest" description="Disordered" evidence="1">
    <location>
        <begin position="273"/>
        <end position="339"/>
    </location>
</feature>
<proteinExistence type="predicted"/>
<evidence type="ECO:0000313" key="3">
    <source>
        <dbReference type="Proteomes" id="UP001195769"/>
    </source>
</evidence>
<dbReference type="EMBL" id="JABBWK010000004">
    <property type="protein sequence ID" value="KAG1906633.1"/>
    <property type="molecule type" value="Genomic_DNA"/>
</dbReference>
<evidence type="ECO:0000313" key="2">
    <source>
        <dbReference type="EMBL" id="KAG1906633.1"/>
    </source>
</evidence>
<dbReference type="RefSeq" id="XP_041232208.1">
    <property type="nucleotide sequence ID" value="XM_041366103.1"/>
</dbReference>
<feature type="compositionally biased region" description="Basic residues" evidence="1">
    <location>
        <begin position="1"/>
        <end position="12"/>
    </location>
</feature>
<protein>
    <submittedName>
        <fullName evidence="2">Uncharacterized protein</fullName>
    </submittedName>
</protein>
<feature type="region of interest" description="Disordered" evidence="1">
    <location>
        <begin position="370"/>
        <end position="408"/>
    </location>
</feature>
<gene>
    <name evidence="2" type="ORF">F5891DRAFT_1182042</name>
</gene>
<accession>A0AAD4EKF6</accession>
<feature type="region of interest" description="Disordered" evidence="1">
    <location>
        <begin position="230"/>
        <end position="252"/>
    </location>
</feature>
<dbReference type="Proteomes" id="UP001195769">
    <property type="component" value="Unassembled WGS sequence"/>
</dbReference>
<keyword evidence="3" id="KW-1185">Reference proteome</keyword>
<feature type="region of interest" description="Disordered" evidence="1">
    <location>
        <begin position="1"/>
        <end position="27"/>
    </location>
</feature>
<feature type="compositionally biased region" description="Polar residues" evidence="1">
    <location>
        <begin position="75"/>
        <end position="87"/>
    </location>
</feature>
<feature type="compositionally biased region" description="Polar residues" evidence="1">
    <location>
        <begin position="153"/>
        <end position="177"/>
    </location>
</feature>
<feature type="compositionally biased region" description="Polar residues" evidence="1">
    <location>
        <begin position="393"/>
        <end position="402"/>
    </location>
</feature>
<sequence length="503" mass="54118">MPPRASQKKTKHKAVDSDGQANSAKKSCVGAQASVVFQEPILAEKPSARHSGHPGAGKGGRAEQLEKIGALLDASTRTTQPKGSTSLDLDVPTNPLAPEPSHKGRGSHSKASLFLLILDANVEYRQKPPPPYTISETVVDPATSKTGRKKVTSKVTKNALTPTTDADASNTQPTFSHRQPGGWFSFVQSIIPPGTEPNLQALNNPFVAAAREKHALSVSLDPNRCLLPTATSKNNDLAQPAPSKSRSSMQPNTTFYKNLDTALLSAGDVHLGAGHTGSKSSEASTDNDDDGGHADDDEEEDEDEEEEEGDVKGQEVRWGAAHGRLTAHPGFSKEVEPSQPWVTTALPTDFEFQHSRNEDDNMAEKNLAAGMSSDDDNMIQPTETIPDDAETKPPNSKPSDTNTKARKVSAKITGEGPKAMQLGTIPENLTASLVQWLESGQQVEGNIWPDYKPEMAKLLFEDLLTWCSDLKKIAISITPSMAQSFKVDGNDVSKHHHLQVLLD</sequence>
<dbReference type="AlphaFoldDB" id="A0AAD4EKF6"/>
<feature type="compositionally biased region" description="Acidic residues" evidence="1">
    <location>
        <begin position="285"/>
        <end position="309"/>
    </location>
</feature>
<evidence type="ECO:0000256" key="1">
    <source>
        <dbReference type="SAM" id="MobiDB-lite"/>
    </source>
</evidence>
<feature type="region of interest" description="Disordered" evidence="1">
    <location>
        <begin position="40"/>
        <end position="108"/>
    </location>
</feature>
<comment type="caution">
    <text evidence="2">The sequence shown here is derived from an EMBL/GenBank/DDBJ whole genome shotgun (WGS) entry which is preliminary data.</text>
</comment>
<dbReference type="GeneID" id="64660401"/>
<feature type="region of interest" description="Disordered" evidence="1">
    <location>
        <begin position="149"/>
        <end position="177"/>
    </location>
</feature>
<name>A0AAD4EKF6_9AGAM</name>
<reference evidence="2" key="1">
    <citation type="journal article" date="2020" name="New Phytol.">
        <title>Comparative genomics reveals dynamic genome evolution in host specialist ectomycorrhizal fungi.</title>
        <authorList>
            <person name="Lofgren L.A."/>
            <person name="Nguyen N.H."/>
            <person name="Vilgalys R."/>
            <person name="Ruytinx J."/>
            <person name="Liao H.L."/>
            <person name="Branco S."/>
            <person name="Kuo A."/>
            <person name="LaButti K."/>
            <person name="Lipzen A."/>
            <person name="Andreopoulos W."/>
            <person name="Pangilinan J."/>
            <person name="Riley R."/>
            <person name="Hundley H."/>
            <person name="Na H."/>
            <person name="Barry K."/>
            <person name="Grigoriev I.V."/>
            <person name="Stajich J.E."/>
            <person name="Kennedy P.G."/>
        </authorList>
    </citation>
    <scope>NUCLEOTIDE SEQUENCE</scope>
    <source>
        <strain evidence="2">FC203</strain>
    </source>
</reference>
<organism evidence="2 3">
    <name type="scientific">Suillus fuscotomentosus</name>
    <dbReference type="NCBI Taxonomy" id="1912939"/>
    <lineage>
        <taxon>Eukaryota</taxon>
        <taxon>Fungi</taxon>
        <taxon>Dikarya</taxon>
        <taxon>Basidiomycota</taxon>
        <taxon>Agaricomycotina</taxon>
        <taxon>Agaricomycetes</taxon>
        <taxon>Agaricomycetidae</taxon>
        <taxon>Boletales</taxon>
        <taxon>Suillineae</taxon>
        <taxon>Suillaceae</taxon>
        <taxon>Suillus</taxon>
    </lineage>
</organism>